<sequence length="77" mass="8693">AQEEIYTKSAQEFYEKEGRVKGRGKGEKQVKYLDFFQIGQNDRRKKGAAAAGKYEFFPQTKATTKKEKIAILTVSGA</sequence>
<evidence type="ECO:0000313" key="2">
    <source>
        <dbReference type="Proteomes" id="UP000824101"/>
    </source>
</evidence>
<reference evidence="1" key="1">
    <citation type="journal article" date="2021" name="PeerJ">
        <title>Extensive microbial diversity within the chicken gut microbiome revealed by metagenomics and culture.</title>
        <authorList>
            <person name="Gilroy R."/>
            <person name="Ravi A."/>
            <person name="Getino M."/>
            <person name="Pursley I."/>
            <person name="Horton D.L."/>
            <person name="Alikhan N.F."/>
            <person name="Baker D."/>
            <person name="Gharbi K."/>
            <person name="Hall N."/>
            <person name="Watson M."/>
            <person name="Adriaenssens E.M."/>
            <person name="Foster-Nyarko E."/>
            <person name="Jarju S."/>
            <person name="Secka A."/>
            <person name="Antonio M."/>
            <person name="Oren A."/>
            <person name="Chaudhuri R.R."/>
            <person name="La Ragione R."/>
            <person name="Hildebrand F."/>
            <person name="Pallen M.J."/>
        </authorList>
    </citation>
    <scope>NUCLEOTIDE SEQUENCE</scope>
    <source>
        <strain evidence="1">ChiBcec1-1093</strain>
    </source>
</reference>
<proteinExistence type="predicted"/>
<reference evidence="1" key="2">
    <citation type="submission" date="2021-04" db="EMBL/GenBank/DDBJ databases">
        <authorList>
            <person name="Gilroy R."/>
        </authorList>
    </citation>
    <scope>NUCLEOTIDE SEQUENCE</scope>
    <source>
        <strain evidence="1">ChiBcec1-1093</strain>
    </source>
</reference>
<gene>
    <name evidence="1" type="ORF">IAA17_00895</name>
</gene>
<comment type="caution">
    <text evidence="1">The sequence shown here is derived from an EMBL/GenBank/DDBJ whole genome shotgun (WGS) entry which is preliminary data.</text>
</comment>
<feature type="non-terminal residue" evidence="1">
    <location>
        <position position="1"/>
    </location>
</feature>
<evidence type="ECO:0000313" key="1">
    <source>
        <dbReference type="EMBL" id="HIZ78338.1"/>
    </source>
</evidence>
<dbReference type="Proteomes" id="UP000824101">
    <property type="component" value="Unassembled WGS sequence"/>
</dbReference>
<name>A0A9D2K5D7_9FIRM</name>
<dbReference type="AlphaFoldDB" id="A0A9D2K5D7"/>
<protein>
    <submittedName>
        <fullName evidence="1">Uncharacterized protein</fullName>
    </submittedName>
</protein>
<accession>A0A9D2K5D7</accession>
<organism evidence="1 2">
    <name type="scientific">Candidatus Lachnoclostridium stercorigallinarum</name>
    <dbReference type="NCBI Taxonomy" id="2838634"/>
    <lineage>
        <taxon>Bacteria</taxon>
        <taxon>Bacillati</taxon>
        <taxon>Bacillota</taxon>
        <taxon>Clostridia</taxon>
        <taxon>Lachnospirales</taxon>
        <taxon>Lachnospiraceae</taxon>
    </lineage>
</organism>
<dbReference type="EMBL" id="DXBC01000016">
    <property type="protein sequence ID" value="HIZ78338.1"/>
    <property type="molecule type" value="Genomic_DNA"/>
</dbReference>